<comment type="caution">
    <text evidence="3">The sequence shown here is derived from an EMBL/GenBank/DDBJ whole genome shotgun (WGS) entry which is preliminary data.</text>
</comment>
<name>A0A1D3CV43_9EIME</name>
<dbReference type="PANTHER" id="PTHR45725">
    <property type="entry name" value="FORMIN HOMOLOGY 2 FAMILY MEMBER"/>
    <property type="match status" value="1"/>
</dbReference>
<dbReference type="VEuPathDB" id="ToxoDB:LOC34617897"/>
<dbReference type="Gene3D" id="1.20.58.2220">
    <property type="entry name" value="Formin, FH2 domain"/>
    <property type="match status" value="1"/>
</dbReference>
<evidence type="ECO:0000256" key="1">
    <source>
        <dbReference type="SAM" id="MobiDB-lite"/>
    </source>
</evidence>
<dbReference type="SUPFAM" id="SSF101447">
    <property type="entry name" value="Formin homology 2 domain (FH2 domain)"/>
    <property type="match status" value="1"/>
</dbReference>
<dbReference type="InParanoid" id="A0A1D3CV43"/>
<evidence type="ECO:0000313" key="3">
    <source>
        <dbReference type="EMBL" id="OEH75059.1"/>
    </source>
</evidence>
<organism evidence="3 4">
    <name type="scientific">Cyclospora cayetanensis</name>
    <dbReference type="NCBI Taxonomy" id="88456"/>
    <lineage>
        <taxon>Eukaryota</taxon>
        <taxon>Sar</taxon>
        <taxon>Alveolata</taxon>
        <taxon>Apicomplexa</taxon>
        <taxon>Conoidasida</taxon>
        <taxon>Coccidia</taxon>
        <taxon>Eucoccidiorida</taxon>
        <taxon>Eimeriorina</taxon>
        <taxon>Eimeriidae</taxon>
        <taxon>Cyclospora</taxon>
    </lineage>
</organism>
<gene>
    <name evidence="3" type="ORF">cyc_00782</name>
</gene>
<dbReference type="PROSITE" id="PS51444">
    <property type="entry name" value="FH2"/>
    <property type="match status" value="1"/>
</dbReference>
<feature type="compositionally biased region" description="Basic residues" evidence="1">
    <location>
        <begin position="438"/>
        <end position="447"/>
    </location>
</feature>
<accession>A0A1D3CV43</accession>
<feature type="domain" description="FH2" evidence="2">
    <location>
        <begin position="35"/>
        <end position="440"/>
    </location>
</feature>
<feature type="compositionally biased region" description="Basic and acidic residues" evidence="1">
    <location>
        <begin position="426"/>
        <end position="436"/>
    </location>
</feature>
<evidence type="ECO:0000259" key="2">
    <source>
        <dbReference type="PROSITE" id="PS51444"/>
    </source>
</evidence>
<feature type="region of interest" description="Disordered" evidence="1">
    <location>
        <begin position="426"/>
        <end position="447"/>
    </location>
</feature>
<dbReference type="AlphaFoldDB" id="A0A1D3CV43"/>
<proteinExistence type="predicted"/>
<reference evidence="3 4" key="1">
    <citation type="journal article" date="2016" name="BMC Genomics">
        <title>Comparative genomics reveals Cyclospora cayetanensis possesses coccidia-like metabolism and invasion components but unique surface antigens.</title>
        <authorList>
            <person name="Liu S."/>
            <person name="Wang L."/>
            <person name="Zheng H."/>
            <person name="Xu Z."/>
            <person name="Roellig D.M."/>
            <person name="Li N."/>
            <person name="Frace M.A."/>
            <person name="Tang K."/>
            <person name="Arrowood M.J."/>
            <person name="Moss D.M."/>
            <person name="Zhang L."/>
            <person name="Feng Y."/>
            <person name="Xiao L."/>
        </authorList>
    </citation>
    <scope>NUCLEOTIDE SEQUENCE [LARGE SCALE GENOMIC DNA]</scope>
    <source>
        <strain evidence="3 4">CHN_HEN01</strain>
    </source>
</reference>
<dbReference type="InterPro" id="IPR042201">
    <property type="entry name" value="FH2_Formin_sf"/>
</dbReference>
<dbReference type="Proteomes" id="UP000095192">
    <property type="component" value="Unassembled WGS sequence"/>
</dbReference>
<protein>
    <submittedName>
        <fullName evidence="3">Formin homology 2 domain-containing protein</fullName>
    </submittedName>
</protein>
<dbReference type="Pfam" id="PF02181">
    <property type="entry name" value="FH2"/>
    <property type="match status" value="1"/>
</dbReference>
<keyword evidence="4" id="KW-1185">Reference proteome</keyword>
<sequence length="447" mass="50067">MFREPSSRCVLGKRKLLFFRFEELTTLVSDHKDLSLALYGEVTQSLTKSWRGLATPPAANCHGSLDFQKREAFHVKKEDVEETFAKLAPKAKTEVKKPKVLQLLPDSKRAYNMNIALAKFSNYSYQELREAIIDLSPKILTVEATESLLNFVPTPEETAVMKEYISSGGDLKLVDRPEQFVAAMMGIPLMRQRLDAHLFALNFAENYKDAYNPVSALSESCDAVRSCKNLKSILFAVLELGNMLNEGDPQRGNADGFKPTTLAKLTEVIWEQNPSILDIYNELKICEKGQKVDVGAIEGKIVALKQGKQDMYIAECFVGIFIAACVAKVKNTVEAARKGNEASGVLGDKDPLATIMDEFVEEALPKVTELERFLKESMEDFNVAVRYLGYPEKDMKKVKPDEFFKQVASFVRNIEAARKAKQELLERERKKAEAASKKAAKGGLSKR</sequence>
<evidence type="ECO:0000313" key="4">
    <source>
        <dbReference type="Proteomes" id="UP000095192"/>
    </source>
</evidence>
<dbReference type="EMBL" id="JROU02001840">
    <property type="protein sequence ID" value="OEH75059.1"/>
    <property type="molecule type" value="Genomic_DNA"/>
</dbReference>
<dbReference type="InterPro" id="IPR015425">
    <property type="entry name" value="FH2_Formin"/>
</dbReference>
<dbReference type="InterPro" id="IPR051425">
    <property type="entry name" value="Formin_Homology"/>
</dbReference>
<dbReference type="SMART" id="SM00498">
    <property type="entry name" value="FH2"/>
    <property type="match status" value="1"/>
</dbReference>
<dbReference type="VEuPathDB" id="ToxoDB:cyc_00782"/>
<dbReference type="PANTHER" id="PTHR45725:SF1">
    <property type="entry name" value="DISHEVELLED ASSOCIATED ACTIVATOR OF MORPHOGENESIS, ISOFORM D"/>
    <property type="match status" value="1"/>
</dbReference>